<dbReference type="Proteomes" id="UP000638918">
    <property type="component" value="Unassembled WGS sequence"/>
</dbReference>
<keyword evidence="6" id="KW-0408">Iron</keyword>
<evidence type="ECO:0000256" key="11">
    <source>
        <dbReference type="PROSITE-ProRule" id="PRU01360"/>
    </source>
</evidence>
<sequence length="774" mass="83251">MAGGGAVAQDAGSEPQAGFQIEDVVVTAQRRSETAQKTALSITAVGGETLVQAGVTNPDDITRVVPGVQVSGGTTTQIYVRGIGDYGVTAQANPAIVTNIDGVVVSRPQAFSGNLFDIERVEVLKGPQGTLYGRNASGGVLNVLTVQPKLNEYSGYFDATFGNYSQVGGEGAFNLPLGDTAALRLSYQLNRRDGYLSDGSEDDDREAVRLQVRTAPNERLSLTGSLSYTHLGGVGSGIVPIPAIPGMSPWSGITDPRVSAVFQDIVNQTYVQSGGQSVPPFLIDPLSDSPLFRDVKSWAASAHLEYDLGFATLTVIPAWRETDAQLSYNFNYHYNLGAPYNAAGDRPDGENSTQTSLEVRLGNETDRVKWVLGGFLFAEDQTTDYQLRAGAILNTLNKMSLKTDSAAVFGQATYDLTDRFRVTGGLRYTSDTRKAFDFERYAISPMMLGMAPSPMDCTPPNGAMPGTLCPIYNPTPGFYDSEKTFNEVTGKVGVEYDLASASLLYADISRGFKAGGFNQSVALVTRDALMPFEPEEIISYTIGVKNRFLENRLQLNGELFYYDYTNMQLSNPGFDGDNSVVLVTGNAAGATIKGASVDMVAMPWQGGTIRASVEYVDGVYDNFQVQQPANFVPPGRIGCPVSPPTPQGVVNIDCSGFPLLRSPKWSGALGITQYVDLNNGDSLVFNADVAWADKAWLMPDFHPNQQADAYANVSASVTYNFPNDRWHVALWGRNLTDEAIYTGGGGLQHGFVTGWTTSSIAPPRTYGVRLGARF</sequence>
<evidence type="ECO:0000256" key="5">
    <source>
        <dbReference type="ARBA" id="ARBA00022692"/>
    </source>
</evidence>
<dbReference type="RefSeq" id="WP_191742438.1">
    <property type="nucleotide sequence ID" value="NZ_JACSQU010000001.1"/>
</dbReference>
<name>A0ABR8QWN4_9CAUL</name>
<keyword evidence="2 11" id="KW-0813">Transport</keyword>
<evidence type="ECO:0000313" key="15">
    <source>
        <dbReference type="EMBL" id="MBD7939947.1"/>
    </source>
</evidence>
<comment type="subcellular location">
    <subcellularLocation>
        <location evidence="1 11">Cell outer membrane</location>
        <topology evidence="1 11">Multi-pass membrane protein</topology>
    </subcellularLocation>
</comment>
<dbReference type="PANTHER" id="PTHR32552:SF81">
    <property type="entry name" value="TONB-DEPENDENT OUTER MEMBRANE RECEPTOR"/>
    <property type="match status" value="1"/>
</dbReference>
<feature type="domain" description="TonB-dependent receptor-like beta-barrel" evidence="13">
    <location>
        <begin position="287"/>
        <end position="735"/>
    </location>
</feature>
<organism evidence="15 16">
    <name type="scientific">Brevundimonas guildfordensis</name>
    <dbReference type="NCBI Taxonomy" id="2762241"/>
    <lineage>
        <taxon>Bacteria</taxon>
        <taxon>Pseudomonadati</taxon>
        <taxon>Pseudomonadota</taxon>
        <taxon>Alphaproteobacteria</taxon>
        <taxon>Caulobacterales</taxon>
        <taxon>Caulobacteraceae</taxon>
        <taxon>Brevundimonas</taxon>
    </lineage>
</organism>
<comment type="caution">
    <text evidence="15">The sequence shown here is derived from an EMBL/GenBank/DDBJ whole genome shotgun (WGS) entry which is preliminary data.</text>
</comment>
<evidence type="ECO:0000256" key="7">
    <source>
        <dbReference type="ARBA" id="ARBA00023065"/>
    </source>
</evidence>
<accession>A0ABR8QWN4</accession>
<evidence type="ECO:0000256" key="1">
    <source>
        <dbReference type="ARBA" id="ARBA00004571"/>
    </source>
</evidence>
<feature type="domain" description="TonB-dependent receptor plug" evidence="14">
    <location>
        <begin position="35"/>
        <end position="140"/>
    </location>
</feature>
<protein>
    <submittedName>
        <fullName evidence="15">TonB-dependent receptor</fullName>
    </submittedName>
</protein>
<reference evidence="15 16" key="1">
    <citation type="submission" date="2020-08" db="EMBL/GenBank/DDBJ databases">
        <title>A Genomic Blueprint of the Chicken Gut Microbiome.</title>
        <authorList>
            <person name="Gilroy R."/>
            <person name="Ravi A."/>
            <person name="Getino M."/>
            <person name="Pursley I."/>
            <person name="Horton D.L."/>
            <person name="Alikhan N.-F."/>
            <person name="Baker D."/>
            <person name="Gharbi K."/>
            <person name="Hall N."/>
            <person name="Watson M."/>
            <person name="Adriaenssens E.M."/>
            <person name="Foster-Nyarko E."/>
            <person name="Jarju S."/>
            <person name="Secka A."/>
            <person name="Antonio M."/>
            <person name="Oren A."/>
            <person name="Chaudhuri R."/>
            <person name="La Ragione R.M."/>
            <person name="Hildebrand F."/>
            <person name="Pallen M.J."/>
        </authorList>
    </citation>
    <scope>NUCLEOTIDE SEQUENCE [LARGE SCALE GENOMIC DNA]</scope>
    <source>
        <strain evidence="15 16">Sa3CVA3</strain>
    </source>
</reference>
<dbReference type="InterPro" id="IPR039426">
    <property type="entry name" value="TonB-dep_rcpt-like"/>
</dbReference>
<evidence type="ECO:0000259" key="13">
    <source>
        <dbReference type="Pfam" id="PF00593"/>
    </source>
</evidence>
<dbReference type="Gene3D" id="2.40.170.20">
    <property type="entry name" value="TonB-dependent receptor, beta-barrel domain"/>
    <property type="match status" value="1"/>
</dbReference>
<proteinExistence type="inferred from homology"/>
<keyword evidence="10 11" id="KW-0998">Cell outer membrane</keyword>
<evidence type="ECO:0000256" key="3">
    <source>
        <dbReference type="ARBA" id="ARBA00022452"/>
    </source>
</evidence>
<keyword evidence="5 11" id="KW-0812">Transmembrane</keyword>
<keyword evidence="8 12" id="KW-0798">TonB box</keyword>
<dbReference type="Pfam" id="PF00593">
    <property type="entry name" value="TonB_dep_Rec_b-barrel"/>
    <property type="match status" value="1"/>
</dbReference>
<comment type="similarity">
    <text evidence="11 12">Belongs to the TonB-dependent receptor family.</text>
</comment>
<evidence type="ECO:0000256" key="8">
    <source>
        <dbReference type="ARBA" id="ARBA00023077"/>
    </source>
</evidence>
<dbReference type="Pfam" id="PF07715">
    <property type="entry name" value="Plug"/>
    <property type="match status" value="1"/>
</dbReference>
<evidence type="ECO:0000313" key="16">
    <source>
        <dbReference type="Proteomes" id="UP000638918"/>
    </source>
</evidence>
<keyword evidence="16" id="KW-1185">Reference proteome</keyword>
<dbReference type="PANTHER" id="PTHR32552">
    <property type="entry name" value="FERRICHROME IRON RECEPTOR-RELATED"/>
    <property type="match status" value="1"/>
</dbReference>
<keyword evidence="7" id="KW-0406">Ion transport</keyword>
<evidence type="ECO:0000256" key="2">
    <source>
        <dbReference type="ARBA" id="ARBA00022448"/>
    </source>
</evidence>
<dbReference type="InterPro" id="IPR036942">
    <property type="entry name" value="Beta-barrel_TonB_sf"/>
</dbReference>
<evidence type="ECO:0000256" key="4">
    <source>
        <dbReference type="ARBA" id="ARBA00022496"/>
    </source>
</evidence>
<evidence type="ECO:0000256" key="12">
    <source>
        <dbReference type="RuleBase" id="RU003357"/>
    </source>
</evidence>
<dbReference type="InterPro" id="IPR012910">
    <property type="entry name" value="Plug_dom"/>
</dbReference>
<gene>
    <name evidence="15" type="ORF">H9656_00900</name>
</gene>
<evidence type="ECO:0000256" key="10">
    <source>
        <dbReference type="ARBA" id="ARBA00023237"/>
    </source>
</evidence>
<evidence type="ECO:0000256" key="6">
    <source>
        <dbReference type="ARBA" id="ARBA00023004"/>
    </source>
</evidence>
<dbReference type="SUPFAM" id="SSF56935">
    <property type="entry name" value="Porins"/>
    <property type="match status" value="1"/>
</dbReference>
<evidence type="ECO:0000259" key="14">
    <source>
        <dbReference type="Pfam" id="PF07715"/>
    </source>
</evidence>
<keyword evidence="15" id="KW-0675">Receptor</keyword>
<keyword evidence="4" id="KW-0410">Iron transport</keyword>
<evidence type="ECO:0000256" key="9">
    <source>
        <dbReference type="ARBA" id="ARBA00023136"/>
    </source>
</evidence>
<keyword evidence="3 11" id="KW-1134">Transmembrane beta strand</keyword>
<dbReference type="EMBL" id="JACSQU010000001">
    <property type="protein sequence ID" value="MBD7939947.1"/>
    <property type="molecule type" value="Genomic_DNA"/>
</dbReference>
<dbReference type="PROSITE" id="PS52016">
    <property type="entry name" value="TONB_DEPENDENT_REC_3"/>
    <property type="match status" value="1"/>
</dbReference>
<dbReference type="InterPro" id="IPR000531">
    <property type="entry name" value="Beta-barrel_TonB"/>
</dbReference>
<keyword evidence="9 11" id="KW-0472">Membrane</keyword>